<accession>H9UM41</accession>
<evidence type="ECO:0000256" key="1">
    <source>
        <dbReference type="SAM" id="MobiDB-lite"/>
    </source>
</evidence>
<feature type="compositionally biased region" description="Basic residues" evidence="1">
    <location>
        <begin position="1"/>
        <end position="15"/>
    </location>
</feature>
<dbReference type="KEGG" id="sfc:Spiaf_2554"/>
<dbReference type="PATRIC" id="fig|889378.3.peg.2530"/>
<proteinExistence type="predicted"/>
<name>H9UM41_SPIAZ</name>
<dbReference type="EMBL" id="CP003282">
    <property type="protein sequence ID" value="AFG38584.1"/>
    <property type="molecule type" value="Genomic_DNA"/>
</dbReference>
<dbReference type="eggNOG" id="ENOG50339QT">
    <property type="taxonomic scope" value="Bacteria"/>
</dbReference>
<dbReference type="OrthoDB" id="308128at2"/>
<sequence>MARPRGKRRGRRGGRKRLEQRINPEFITMPDPVPEREYSECPISHEPIDDIYAAVDDPDTGRPARFEAVLEKLARRENISENERIIYIGSGTFAVAEDNPKGGFPIIKRRIEFEESHHRTEWRKELSPGISRDYPPQPEPIHDLYSPEEMREWEYHAPTLLAQNMNSTNEGRRK</sequence>
<organism evidence="2 3">
    <name type="scientific">Spirochaeta africana (strain ATCC 700263 / DSM 8902 / Z-7692)</name>
    <dbReference type="NCBI Taxonomy" id="889378"/>
    <lineage>
        <taxon>Bacteria</taxon>
        <taxon>Pseudomonadati</taxon>
        <taxon>Spirochaetota</taxon>
        <taxon>Spirochaetia</taxon>
        <taxon>Spirochaetales</taxon>
        <taxon>Spirochaetaceae</taxon>
        <taxon>Spirochaeta</taxon>
    </lineage>
</organism>
<reference evidence="3" key="1">
    <citation type="journal article" date="2013" name="Stand. Genomic Sci.">
        <title>Complete genome sequence of the halophilic bacterium Spirochaeta africana type strain (Z-7692(T)) from the alkaline Lake Magadi in the East African Rift.</title>
        <authorList>
            <person name="Liolos K."/>
            <person name="Abt B."/>
            <person name="Scheuner C."/>
            <person name="Teshima H."/>
            <person name="Held B."/>
            <person name="Lapidus A."/>
            <person name="Nolan M."/>
            <person name="Lucas S."/>
            <person name="Deshpande S."/>
            <person name="Cheng J.F."/>
            <person name="Tapia R."/>
            <person name="Goodwin L.A."/>
            <person name="Pitluck S."/>
            <person name="Pagani I."/>
            <person name="Ivanova N."/>
            <person name="Mavromatis K."/>
            <person name="Mikhailova N."/>
            <person name="Huntemann M."/>
            <person name="Pati A."/>
            <person name="Chen A."/>
            <person name="Palaniappan K."/>
            <person name="Land M."/>
            <person name="Rohde M."/>
            <person name="Tindall B.J."/>
            <person name="Detter J.C."/>
            <person name="Goker M."/>
            <person name="Bristow J."/>
            <person name="Eisen J.A."/>
            <person name="Markowitz V."/>
            <person name="Hugenholtz P."/>
            <person name="Woyke T."/>
            <person name="Klenk H.P."/>
            <person name="Kyrpides N.C."/>
        </authorList>
    </citation>
    <scope>NUCLEOTIDE SEQUENCE</scope>
    <source>
        <strain evidence="3">ATCC 700263 / DSM 8902 / Z-7692</strain>
    </source>
</reference>
<evidence type="ECO:0000313" key="2">
    <source>
        <dbReference type="EMBL" id="AFG38584.1"/>
    </source>
</evidence>
<dbReference type="STRING" id="889378.Spiaf_2554"/>
<dbReference type="AlphaFoldDB" id="H9UM41"/>
<keyword evidence="3" id="KW-1185">Reference proteome</keyword>
<dbReference type="HOGENOM" id="CLU_131532_0_0_12"/>
<gene>
    <name evidence="2" type="ordered locus">Spiaf_2554</name>
</gene>
<protein>
    <submittedName>
        <fullName evidence="2">Uncharacterized protein</fullName>
    </submittedName>
</protein>
<dbReference type="RefSeq" id="WP_014456566.1">
    <property type="nucleotide sequence ID" value="NC_017098.1"/>
</dbReference>
<feature type="region of interest" description="Disordered" evidence="1">
    <location>
        <begin position="1"/>
        <end position="36"/>
    </location>
</feature>
<feature type="region of interest" description="Disordered" evidence="1">
    <location>
        <begin position="121"/>
        <end position="143"/>
    </location>
</feature>
<evidence type="ECO:0000313" key="3">
    <source>
        <dbReference type="Proteomes" id="UP000007383"/>
    </source>
</evidence>
<dbReference type="Proteomes" id="UP000007383">
    <property type="component" value="Chromosome"/>
</dbReference>